<accession>A0A3A1Y1Q4</accession>
<feature type="transmembrane region" description="Helical" evidence="1">
    <location>
        <begin position="37"/>
        <end position="61"/>
    </location>
</feature>
<evidence type="ECO:0000313" key="2">
    <source>
        <dbReference type="EMBL" id="RIY31381.1"/>
    </source>
</evidence>
<organism evidence="2 3">
    <name type="scientific">Psittacicella melopsittaci</name>
    <dbReference type="NCBI Taxonomy" id="2028576"/>
    <lineage>
        <taxon>Bacteria</taxon>
        <taxon>Pseudomonadati</taxon>
        <taxon>Pseudomonadota</taxon>
        <taxon>Gammaproteobacteria</taxon>
        <taxon>Pasteurellales</taxon>
        <taxon>Psittacicellaceae</taxon>
        <taxon>Psittacicella</taxon>
    </lineage>
</organism>
<keyword evidence="1" id="KW-0812">Transmembrane</keyword>
<comment type="caution">
    <text evidence="2">The sequence shown here is derived from an EMBL/GenBank/DDBJ whole genome shotgun (WGS) entry which is preliminary data.</text>
</comment>
<evidence type="ECO:0000256" key="1">
    <source>
        <dbReference type="SAM" id="Phobius"/>
    </source>
</evidence>
<feature type="transmembrane region" description="Helical" evidence="1">
    <location>
        <begin position="110"/>
        <end position="142"/>
    </location>
</feature>
<keyword evidence="1" id="KW-1133">Transmembrane helix</keyword>
<protein>
    <recommendedName>
        <fullName evidence="4">Yip1 domain-containing protein</fullName>
    </recommendedName>
</protein>
<keyword evidence="1" id="KW-0472">Membrane</keyword>
<dbReference type="EMBL" id="NRJH01000070">
    <property type="protein sequence ID" value="RIY31381.1"/>
    <property type="molecule type" value="Genomic_DNA"/>
</dbReference>
<dbReference type="AlphaFoldDB" id="A0A3A1Y1Q4"/>
<dbReference type="RefSeq" id="WP_119497849.1">
    <property type="nucleotide sequence ID" value="NZ_NRJH01000070.1"/>
</dbReference>
<feature type="transmembrane region" description="Helical" evidence="1">
    <location>
        <begin position="73"/>
        <end position="98"/>
    </location>
</feature>
<name>A0A3A1Y1Q4_9GAMM</name>
<dbReference type="Proteomes" id="UP000266258">
    <property type="component" value="Unassembled WGS sequence"/>
</dbReference>
<keyword evidence="3" id="KW-1185">Reference proteome</keyword>
<reference evidence="2 3" key="1">
    <citation type="submission" date="2017-08" db="EMBL/GenBank/DDBJ databases">
        <title>Reclassification of Bisgaard taxon 37 and 44.</title>
        <authorList>
            <person name="Christensen H."/>
        </authorList>
    </citation>
    <scope>NUCLEOTIDE SEQUENCE [LARGE SCALE GENOMIC DNA]</scope>
    <source>
        <strain evidence="2 3">B96_4</strain>
    </source>
</reference>
<sequence length="159" mass="17497">MKDTIKNFLYRYRIPQNFSLHKRNITNLNDYESKETFLPFIGIACGIFLLAQIAASLILGISHALALGALTGLLQLLIKVAYAILQVWIGVMASYAFGRRLADAGYDPRFAYASLVVVLLSAFTLSLGGGLMFLAVIAWIIAGYLPAKPGNKFRTRHVS</sequence>
<gene>
    <name evidence="2" type="ORF">CJP74_07470</name>
</gene>
<proteinExistence type="predicted"/>
<evidence type="ECO:0008006" key="4">
    <source>
        <dbReference type="Google" id="ProtNLM"/>
    </source>
</evidence>
<evidence type="ECO:0000313" key="3">
    <source>
        <dbReference type="Proteomes" id="UP000266258"/>
    </source>
</evidence>